<comment type="similarity">
    <text evidence="2">Belongs to the eukaryotic release factor 1 family.</text>
</comment>
<feature type="domain" description="eRF1/Pelota-like N-terminal" evidence="7">
    <location>
        <begin position="9"/>
        <end position="143"/>
    </location>
</feature>
<dbReference type="InterPro" id="IPR042226">
    <property type="entry name" value="eFR1_2_sf"/>
</dbReference>
<comment type="caution">
    <text evidence="8">The sequence shown here is derived from an EMBL/GenBank/DDBJ whole genome shotgun (WGS) entry which is preliminary data.</text>
</comment>
<dbReference type="InterPro" id="IPR005142">
    <property type="entry name" value="eRF1_3"/>
</dbReference>
<dbReference type="FunFam" id="3.30.420.60:FF:000003">
    <property type="entry name" value="Peptide chain release factor subunit 1"/>
    <property type="match status" value="1"/>
</dbReference>
<dbReference type="NCBIfam" id="TIGR03676">
    <property type="entry name" value="aRF1_eRF1"/>
    <property type="match status" value="1"/>
</dbReference>
<dbReference type="InterPro" id="IPR029064">
    <property type="entry name" value="Ribosomal_eL30-like_sf"/>
</dbReference>
<dbReference type="InterPro" id="IPR024049">
    <property type="entry name" value="eRF1_1_sf"/>
</dbReference>
<organism evidence="8 9">
    <name type="scientific">Tritrichomonas foetus</name>
    <dbReference type="NCBI Taxonomy" id="1144522"/>
    <lineage>
        <taxon>Eukaryota</taxon>
        <taxon>Metamonada</taxon>
        <taxon>Parabasalia</taxon>
        <taxon>Tritrichomonadida</taxon>
        <taxon>Tritrichomonadidae</taxon>
        <taxon>Tritrichomonas</taxon>
    </lineage>
</organism>
<accession>A0A1J4K4V3</accession>
<dbReference type="PANTHER" id="PTHR10113">
    <property type="entry name" value="PEPTIDE CHAIN RELEASE FACTOR SUBUNIT 1"/>
    <property type="match status" value="1"/>
</dbReference>
<dbReference type="FunFam" id="3.30.960.10:FF:000003">
    <property type="entry name" value="Peptide chain release factor subunit 1"/>
    <property type="match status" value="1"/>
</dbReference>
<protein>
    <recommendedName>
        <fullName evidence="4">Eukaryotic peptide chain release factor subunit 1</fullName>
    </recommendedName>
</protein>
<evidence type="ECO:0000256" key="3">
    <source>
        <dbReference type="ARBA" id="ARBA00011520"/>
    </source>
</evidence>
<dbReference type="InterPro" id="IPR005141">
    <property type="entry name" value="eRF1_2"/>
</dbReference>
<dbReference type="InterPro" id="IPR004403">
    <property type="entry name" value="Peptide_chain-rel_eRF1/aRF1"/>
</dbReference>
<comment type="subunit">
    <text evidence="3">Heterodimer of two subunits, one of which binds GTP.</text>
</comment>
<dbReference type="FunFam" id="3.30.1330.30:FF:000032">
    <property type="entry name" value="Eukaryotic peptide chain release factor subunit 1"/>
    <property type="match status" value="1"/>
</dbReference>
<reference evidence="8" key="1">
    <citation type="submission" date="2016-10" db="EMBL/GenBank/DDBJ databases">
        <authorList>
            <person name="Benchimol M."/>
            <person name="Almeida L.G."/>
            <person name="Vasconcelos A.T."/>
            <person name="Perreira-Neves A."/>
            <person name="Rosa I.A."/>
            <person name="Tasca T."/>
            <person name="Bogo M.R."/>
            <person name="de Souza W."/>
        </authorList>
    </citation>
    <scope>NUCLEOTIDE SEQUENCE [LARGE SCALE GENOMIC DNA]</scope>
    <source>
        <strain evidence="8">K</strain>
    </source>
</reference>
<dbReference type="SUPFAM" id="SSF55481">
    <property type="entry name" value="N-terminal domain of eukaryotic peptide chain release factor subunit 1, ERF1"/>
    <property type="match status" value="1"/>
</dbReference>
<evidence type="ECO:0000313" key="9">
    <source>
        <dbReference type="Proteomes" id="UP000179807"/>
    </source>
</evidence>
<sequence>MPPKARTDAPIDPIELYKIKRTINFLRDAHGDGTSMVTILIPPHDAVHRMRQKLTDELGTASNIKNRVNRQSVEGAITSAIQKLSQYNVTPPNGLCLFCGTILDKEGKEKKLMMDFEPPRPLHQSLYVCDRRFHVEPLYDLLETNEKFGFIIMDGQGCLYGEVAGDSRRVLHHFSVDLPKKHSKGGQSSIRFARLRVEARHNYVRKVAETATTVFIGSDAEANVTGLILAGSADFKNQLSQSDILDNRLKNIILGILDICYGGEEGFNQAIHMAAPILKDVRMVREQELLNKLFELISTNGACSFGVRETMMAWESSAVDTLILYDELDVYRCTMKDADGNETIQYFTEHQLESKEHLQDESASQMSEKVLLTDWMAENHQTRGVKLEFVTNKSPEGAQFVKGLGGIGALLRFQMCFDNYEAYDDVDDKFDSDFDDFENIV</sequence>
<keyword evidence="5" id="KW-0963">Cytoplasm</keyword>
<dbReference type="InterPro" id="IPR005140">
    <property type="entry name" value="eRF1_Pelota-like_N"/>
</dbReference>
<comment type="subcellular location">
    <subcellularLocation>
        <location evidence="1">Cytoplasm</location>
    </subcellularLocation>
</comment>
<dbReference type="EMBL" id="MLAK01000783">
    <property type="protein sequence ID" value="OHT04710.1"/>
    <property type="molecule type" value="Genomic_DNA"/>
</dbReference>
<gene>
    <name evidence="8" type="ORF">TRFO_27713</name>
</gene>
<dbReference type="Proteomes" id="UP000179807">
    <property type="component" value="Unassembled WGS sequence"/>
</dbReference>
<dbReference type="RefSeq" id="XP_068357846.1">
    <property type="nucleotide sequence ID" value="XM_068505729.1"/>
</dbReference>
<dbReference type="GeneID" id="94840433"/>
<dbReference type="Gene3D" id="3.30.1330.30">
    <property type="match status" value="1"/>
</dbReference>
<dbReference type="VEuPathDB" id="TrichDB:TRFO_27713"/>
<proteinExistence type="inferred from homology"/>
<keyword evidence="9" id="KW-1185">Reference proteome</keyword>
<dbReference type="Pfam" id="PF03464">
    <property type="entry name" value="eRF1_2"/>
    <property type="match status" value="1"/>
</dbReference>
<dbReference type="Pfam" id="PF03465">
    <property type="entry name" value="eRF1_3"/>
    <property type="match status" value="1"/>
</dbReference>
<dbReference type="OrthoDB" id="10254527at2759"/>
<dbReference type="GO" id="GO:0005737">
    <property type="term" value="C:cytoplasm"/>
    <property type="evidence" value="ECO:0007669"/>
    <property type="project" value="UniProtKB-SubCell"/>
</dbReference>
<name>A0A1J4K4V3_9EUKA</name>
<dbReference type="Gene3D" id="3.30.420.60">
    <property type="entry name" value="eRF1 domain 2"/>
    <property type="match status" value="1"/>
</dbReference>
<evidence type="ECO:0000256" key="2">
    <source>
        <dbReference type="ARBA" id="ARBA00005326"/>
    </source>
</evidence>
<evidence type="ECO:0000256" key="5">
    <source>
        <dbReference type="ARBA" id="ARBA00022490"/>
    </source>
</evidence>
<dbReference type="Pfam" id="PF03463">
    <property type="entry name" value="eRF1_1"/>
    <property type="match status" value="1"/>
</dbReference>
<dbReference type="SUPFAM" id="SSF55315">
    <property type="entry name" value="L30e-like"/>
    <property type="match status" value="1"/>
</dbReference>
<evidence type="ECO:0000259" key="7">
    <source>
        <dbReference type="SMART" id="SM01194"/>
    </source>
</evidence>
<evidence type="ECO:0000313" key="8">
    <source>
        <dbReference type="EMBL" id="OHT04710.1"/>
    </source>
</evidence>
<keyword evidence="6" id="KW-0648">Protein biosynthesis</keyword>
<dbReference type="Gene3D" id="3.30.960.10">
    <property type="entry name" value="eRF1 domain 1"/>
    <property type="match status" value="1"/>
</dbReference>
<dbReference type="SMART" id="SM01194">
    <property type="entry name" value="eRF1_1"/>
    <property type="match status" value="1"/>
</dbReference>
<evidence type="ECO:0000256" key="4">
    <source>
        <dbReference type="ARBA" id="ARBA00013382"/>
    </source>
</evidence>
<evidence type="ECO:0000256" key="1">
    <source>
        <dbReference type="ARBA" id="ARBA00004496"/>
    </source>
</evidence>
<dbReference type="AlphaFoldDB" id="A0A1J4K4V3"/>
<evidence type="ECO:0000256" key="6">
    <source>
        <dbReference type="ARBA" id="ARBA00022917"/>
    </source>
</evidence>
<dbReference type="GO" id="GO:0003747">
    <property type="term" value="F:translation release factor activity"/>
    <property type="evidence" value="ECO:0007669"/>
    <property type="project" value="InterPro"/>
</dbReference>
<dbReference type="SUPFAM" id="SSF53137">
    <property type="entry name" value="Translational machinery components"/>
    <property type="match status" value="1"/>
</dbReference>